<evidence type="ECO:0000313" key="11">
    <source>
        <dbReference type="Proteomes" id="UP000646548"/>
    </source>
</evidence>
<keyword evidence="4" id="KW-0963">Cytoplasm</keyword>
<evidence type="ECO:0000256" key="1">
    <source>
        <dbReference type="ARBA" id="ARBA00004177"/>
    </source>
</evidence>
<keyword evidence="3" id="KW-0813">Transport</keyword>
<dbReference type="Pfam" id="PF21267">
    <property type="entry name" value="UBAP-1_UBA2"/>
    <property type="match status" value="1"/>
</dbReference>
<dbReference type="InterPro" id="IPR015940">
    <property type="entry name" value="UBA"/>
</dbReference>
<dbReference type="InterPro" id="IPR038870">
    <property type="entry name" value="UBAP1"/>
</dbReference>
<evidence type="ECO:0000256" key="3">
    <source>
        <dbReference type="ARBA" id="ARBA00022448"/>
    </source>
</evidence>
<evidence type="ECO:0000313" key="10">
    <source>
        <dbReference type="EMBL" id="KAF6731830.1"/>
    </source>
</evidence>
<evidence type="ECO:0000256" key="8">
    <source>
        <dbReference type="ARBA" id="ARBA00071936"/>
    </source>
</evidence>
<accession>A0A834CLZ6</accession>
<dbReference type="GO" id="GO:0043130">
    <property type="term" value="F:ubiquitin binding"/>
    <property type="evidence" value="ECO:0007669"/>
    <property type="project" value="InterPro"/>
</dbReference>
<dbReference type="GO" id="GO:0000813">
    <property type="term" value="C:ESCRT I complex"/>
    <property type="evidence" value="ECO:0007669"/>
    <property type="project" value="InterPro"/>
</dbReference>
<evidence type="ECO:0000256" key="7">
    <source>
        <dbReference type="ARBA" id="ARBA00022927"/>
    </source>
</evidence>
<dbReference type="FunFam" id="1.20.120.1920:FF:000001">
    <property type="entry name" value="Ubiquitin associated protein 1"/>
    <property type="match status" value="1"/>
</dbReference>
<dbReference type="EMBL" id="WKFB01000207">
    <property type="protein sequence ID" value="KAF6731830.1"/>
    <property type="molecule type" value="Genomic_DNA"/>
</dbReference>
<dbReference type="InterPro" id="IPR009060">
    <property type="entry name" value="UBA-like_sf"/>
</dbReference>
<keyword evidence="6" id="KW-0967">Endosome</keyword>
<protein>
    <recommendedName>
        <fullName evidence="8">Ubiquitin-associated protein 1</fullName>
    </recommendedName>
</protein>
<dbReference type="PANTHER" id="PTHR15960:SF2">
    <property type="entry name" value="UBIQUITIN-ASSOCIATED PROTEIN 1"/>
    <property type="match status" value="1"/>
</dbReference>
<gene>
    <name evidence="10" type="ORF">FQA47_020777</name>
</gene>
<dbReference type="Pfam" id="PF22567">
    <property type="entry name" value="UBA_9"/>
    <property type="match status" value="1"/>
</dbReference>
<sequence>MTPSERQCAETLAGMGYSYEEILRAMQRQGQNVEQVLDYLFVHGRLCERGFDASAVEECLEMYQCSEEKALQFLELMSRFGEMGFERDAIKEVLLVHNNDQEKALEDLMARATAS</sequence>
<dbReference type="GO" id="GO:0043162">
    <property type="term" value="P:ubiquitin-dependent protein catabolic process via the multivesicular body sorting pathway"/>
    <property type="evidence" value="ECO:0007669"/>
    <property type="project" value="InterPro"/>
</dbReference>
<keyword evidence="7" id="KW-0653">Protein transport</keyword>
<name>A0A834CLZ6_ORYME</name>
<proteinExistence type="predicted"/>
<dbReference type="SUPFAM" id="SSF46934">
    <property type="entry name" value="UBA-like"/>
    <property type="match status" value="2"/>
</dbReference>
<evidence type="ECO:0000256" key="6">
    <source>
        <dbReference type="ARBA" id="ARBA00022753"/>
    </source>
</evidence>
<dbReference type="InterPro" id="IPR049467">
    <property type="entry name" value="UBAP-1-like_UBA2"/>
</dbReference>
<dbReference type="PROSITE" id="PS50030">
    <property type="entry name" value="UBA"/>
    <property type="match status" value="2"/>
</dbReference>
<dbReference type="PANTHER" id="PTHR15960">
    <property type="entry name" value="LD44032P"/>
    <property type="match status" value="1"/>
</dbReference>
<reference evidence="10" key="1">
    <citation type="journal article" name="BMC Genomics">
        <title>Long-read sequencing and de novo genome assembly of marine medaka (Oryzias melastigma).</title>
        <authorList>
            <person name="Liang P."/>
            <person name="Saqib H.S.A."/>
            <person name="Ni X."/>
            <person name="Shen Y."/>
        </authorList>
    </citation>
    <scope>NUCLEOTIDE SEQUENCE</scope>
    <source>
        <strain evidence="10">Bigg-433</strain>
    </source>
</reference>
<dbReference type="InterPro" id="IPR042575">
    <property type="entry name" value="UBAP1_C"/>
</dbReference>
<feature type="domain" description="UBA" evidence="9">
    <location>
        <begin position="64"/>
        <end position="111"/>
    </location>
</feature>
<evidence type="ECO:0000259" key="9">
    <source>
        <dbReference type="PROSITE" id="PS50030"/>
    </source>
</evidence>
<dbReference type="GO" id="GO:0005829">
    <property type="term" value="C:cytosol"/>
    <property type="evidence" value="ECO:0007669"/>
    <property type="project" value="UniProtKB-SubCell"/>
</dbReference>
<comment type="caution">
    <text evidence="10">The sequence shown here is derived from an EMBL/GenBank/DDBJ whole genome shotgun (WGS) entry which is preliminary data.</text>
</comment>
<dbReference type="SMART" id="SM00165">
    <property type="entry name" value="UBA"/>
    <property type="match status" value="2"/>
</dbReference>
<evidence type="ECO:0000256" key="2">
    <source>
        <dbReference type="ARBA" id="ARBA00004514"/>
    </source>
</evidence>
<dbReference type="Gene3D" id="1.20.120.1920">
    <property type="entry name" value="UBAP1 SOUBA domain"/>
    <property type="match status" value="1"/>
</dbReference>
<keyword evidence="5" id="KW-0677">Repeat</keyword>
<evidence type="ECO:0000256" key="4">
    <source>
        <dbReference type="ARBA" id="ARBA00022490"/>
    </source>
</evidence>
<feature type="domain" description="UBA" evidence="9">
    <location>
        <begin position="2"/>
        <end position="43"/>
    </location>
</feature>
<evidence type="ECO:0000256" key="5">
    <source>
        <dbReference type="ARBA" id="ARBA00022737"/>
    </source>
</evidence>
<dbReference type="AlphaFoldDB" id="A0A834CLZ6"/>
<dbReference type="Proteomes" id="UP000646548">
    <property type="component" value="Unassembled WGS sequence"/>
</dbReference>
<dbReference type="CDD" id="cd14316">
    <property type="entry name" value="UBA2_UBAP1_like"/>
    <property type="match status" value="1"/>
</dbReference>
<comment type="subcellular location">
    <subcellularLocation>
        <location evidence="2">Cytoplasm</location>
        <location evidence="2">Cytosol</location>
    </subcellularLocation>
    <subcellularLocation>
        <location evidence="1">Endosome</location>
    </subcellularLocation>
</comment>
<organism evidence="10 11">
    <name type="scientific">Oryzias melastigma</name>
    <name type="common">Marine medaka</name>
    <dbReference type="NCBI Taxonomy" id="30732"/>
    <lineage>
        <taxon>Eukaryota</taxon>
        <taxon>Metazoa</taxon>
        <taxon>Chordata</taxon>
        <taxon>Craniata</taxon>
        <taxon>Vertebrata</taxon>
        <taxon>Euteleostomi</taxon>
        <taxon>Actinopterygii</taxon>
        <taxon>Neopterygii</taxon>
        <taxon>Teleostei</taxon>
        <taxon>Neoteleostei</taxon>
        <taxon>Acanthomorphata</taxon>
        <taxon>Ovalentaria</taxon>
        <taxon>Atherinomorphae</taxon>
        <taxon>Beloniformes</taxon>
        <taxon>Adrianichthyidae</taxon>
        <taxon>Oryziinae</taxon>
        <taxon>Oryzias</taxon>
    </lineage>
</organism>
<dbReference type="GO" id="GO:0015031">
    <property type="term" value="P:protein transport"/>
    <property type="evidence" value="ECO:0007669"/>
    <property type="project" value="UniProtKB-KW"/>
</dbReference>